<gene>
    <name evidence="2" type="ORF">C6Y28_03790</name>
    <name evidence="3" type="ORF">HG933_03135</name>
</gene>
<keyword evidence="1" id="KW-0732">Signal</keyword>
<protein>
    <submittedName>
        <fullName evidence="3">Uncharacterized protein</fullName>
    </submittedName>
</protein>
<reference evidence="3 5" key="2">
    <citation type="submission" date="2020-04" db="EMBL/GenBank/DDBJ databases">
        <authorList>
            <person name="Hitch T.C.A."/>
            <person name="Wylensek D."/>
            <person name="Clavel T."/>
        </authorList>
    </citation>
    <scope>NUCLEOTIDE SEQUENCE [LARGE SCALE GENOMIC DNA]</scope>
    <source>
        <strain evidence="3 5">WCA-386-APC-2A</strain>
    </source>
</reference>
<organism evidence="3 5">
    <name type="scientific">Megasphaera elsdenii</name>
    <dbReference type="NCBI Taxonomy" id="907"/>
    <lineage>
        <taxon>Bacteria</taxon>
        <taxon>Bacillati</taxon>
        <taxon>Bacillota</taxon>
        <taxon>Negativicutes</taxon>
        <taxon>Veillonellales</taxon>
        <taxon>Veillonellaceae</taxon>
        <taxon>Megasphaera</taxon>
    </lineage>
</organism>
<dbReference type="EMBL" id="CP027569">
    <property type="protein sequence ID" value="AVO26803.1"/>
    <property type="molecule type" value="Genomic_DNA"/>
</dbReference>
<dbReference type="Proteomes" id="UP000238358">
    <property type="component" value="Chromosome"/>
</dbReference>
<name>A0A1M6MGC5_MEGEL</name>
<dbReference type="Proteomes" id="UP000536773">
    <property type="component" value="Unassembled WGS sequence"/>
</dbReference>
<sequence length="208" mass="23925">MKKLCLLLLLCFLSVTTALADSPRFDNMRTVVIADTTQDSYAARFMKSRLKQPFRIPYWDRIETDTALSPSDVNIDTLRTLAAQYKADVVLVPVVQTWYWRQHMAGFWRYDDDEIITECLYHLTVYAYDKRSDTFRSYSDKGREVESASILNDPNEILTESMDRIMKKLPYKRIPTDIEDIAAGGTTLQTRTTEGGAKILTNTFPQAI</sequence>
<feature type="chain" id="PRO_5015066902" evidence="1">
    <location>
        <begin position="21"/>
        <end position="208"/>
    </location>
</feature>
<proteinExistence type="predicted"/>
<dbReference type="GeneID" id="97491245"/>
<dbReference type="RefSeq" id="WP_014015276.1">
    <property type="nucleotide sequence ID" value="NZ_CABMON010000007.1"/>
</dbReference>
<dbReference type="OrthoDB" id="1624623at2"/>
<evidence type="ECO:0000313" key="4">
    <source>
        <dbReference type="Proteomes" id="UP000238358"/>
    </source>
</evidence>
<dbReference type="EMBL" id="JABBJH010000003">
    <property type="protein sequence ID" value="NMK38388.1"/>
    <property type="molecule type" value="Genomic_DNA"/>
</dbReference>
<evidence type="ECO:0000256" key="1">
    <source>
        <dbReference type="SAM" id="SignalP"/>
    </source>
</evidence>
<evidence type="ECO:0000313" key="5">
    <source>
        <dbReference type="Proteomes" id="UP000536773"/>
    </source>
</evidence>
<evidence type="ECO:0000313" key="3">
    <source>
        <dbReference type="EMBL" id="NMK38388.1"/>
    </source>
</evidence>
<accession>A0A1M6MGC5</accession>
<feature type="signal peptide" evidence="1">
    <location>
        <begin position="1"/>
        <end position="20"/>
    </location>
</feature>
<evidence type="ECO:0000313" key="2">
    <source>
        <dbReference type="EMBL" id="AVO26803.1"/>
    </source>
</evidence>
<reference evidence="2 4" key="1">
    <citation type="journal article" date="2018" name="Genome Announc.">
        <title>Complete genomes of two Megasphaera elsdenii strains, NCIMB 702410 and ATCC 25940.</title>
        <authorList>
            <person name="Hatmaker E.A."/>
            <person name="O'Dell K."/>
            <person name="Riley L.A."/>
            <person name="Klingeman D.M."/>
            <person name="Guss A.M."/>
        </authorList>
    </citation>
    <scope>NUCLEOTIDE SEQUENCE [LARGE SCALE GENOMIC DNA]</scope>
    <source>
        <strain evidence="2 4">NCIMB702410</strain>
    </source>
</reference>
<dbReference type="AlphaFoldDB" id="A0A1M6MGC5"/>